<feature type="transmembrane region" description="Helical" evidence="10">
    <location>
        <begin position="21"/>
        <end position="48"/>
    </location>
</feature>
<evidence type="ECO:0000256" key="4">
    <source>
        <dbReference type="ARBA" id="ARBA00022475"/>
    </source>
</evidence>
<dbReference type="Pfam" id="PF01741">
    <property type="entry name" value="MscL"/>
    <property type="match status" value="1"/>
</dbReference>
<sequence length="125" mass="13411">MLKDFRAFLMRGNIVDLAIAVVVGTAFAALIGSLVANLITPIIAAILGKPDFSALTFTINGSVFRYGSFLNAVVTFVSVVAAIFFLVVKPLQALQARRGIEPGDTRSEEVRVLEEIRDLLGSRSA</sequence>
<dbReference type="SUPFAM" id="SSF81330">
    <property type="entry name" value="Gated mechanosensitive channel"/>
    <property type="match status" value="1"/>
</dbReference>
<proteinExistence type="inferred from homology"/>
<evidence type="ECO:0000256" key="6">
    <source>
        <dbReference type="ARBA" id="ARBA00022989"/>
    </source>
</evidence>
<keyword evidence="9" id="KW-0407">Ion channel</keyword>
<comment type="similarity">
    <text evidence="2">Belongs to the MscL family.</text>
</comment>
<dbReference type="PRINTS" id="PR01264">
    <property type="entry name" value="MECHCHANNEL"/>
</dbReference>
<dbReference type="Gene3D" id="1.10.1200.120">
    <property type="entry name" value="Large-conductance mechanosensitive channel, MscL, domain 1"/>
    <property type="match status" value="1"/>
</dbReference>
<evidence type="ECO:0000256" key="7">
    <source>
        <dbReference type="ARBA" id="ARBA00023065"/>
    </source>
</evidence>
<evidence type="ECO:0000256" key="5">
    <source>
        <dbReference type="ARBA" id="ARBA00022692"/>
    </source>
</evidence>
<dbReference type="HAMAP" id="MF_00115">
    <property type="entry name" value="MscL"/>
    <property type="match status" value="1"/>
</dbReference>
<comment type="subcellular location">
    <subcellularLocation>
        <location evidence="1">Cell membrane</location>
        <topology evidence="1">Multi-pass membrane protein</topology>
    </subcellularLocation>
</comment>
<organism evidence="11">
    <name type="scientific">freshwater metagenome</name>
    <dbReference type="NCBI Taxonomy" id="449393"/>
    <lineage>
        <taxon>unclassified sequences</taxon>
        <taxon>metagenomes</taxon>
        <taxon>ecological metagenomes</taxon>
    </lineage>
</organism>
<evidence type="ECO:0000256" key="3">
    <source>
        <dbReference type="ARBA" id="ARBA00022448"/>
    </source>
</evidence>
<dbReference type="NCBIfam" id="TIGR00220">
    <property type="entry name" value="mscL"/>
    <property type="match status" value="1"/>
</dbReference>
<keyword evidence="3" id="KW-0813">Transport</keyword>
<feature type="transmembrane region" description="Helical" evidence="10">
    <location>
        <begin position="68"/>
        <end position="88"/>
    </location>
</feature>
<dbReference type="InterPro" id="IPR036019">
    <property type="entry name" value="MscL_channel"/>
</dbReference>
<evidence type="ECO:0000256" key="9">
    <source>
        <dbReference type="ARBA" id="ARBA00023303"/>
    </source>
</evidence>
<keyword evidence="8 10" id="KW-0472">Membrane</keyword>
<name>A0A6J7IZA3_9ZZZZ</name>
<evidence type="ECO:0000256" key="1">
    <source>
        <dbReference type="ARBA" id="ARBA00004651"/>
    </source>
</evidence>
<dbReference type="PROSITE" id="PS01327">
    <property type="entry name" value="MSCL"/>
    <property type="match status" value="1"/>
</dbReference>
<dbReference type="InterPro" id="IPR037673">
    <property type="entry name" value="MSC/AndL"/>
</dbReference>
<evidence type="ECO:0000256" key="2">
    <source>
        <dbReference type="ARBA" id="ARBA00007254"/>
    </source>
</evidence>
<evidence type="ECO:0000256" key="10">
    <source>
        <dbReference type="SAM" id="Phobius"/>
    </source>
</evidence>
<accession>A0A6J7IZA3</accession>
<evidence type="ECO:0000256" key="8">
    <source>
        <dbReference type="ARBA" id="ARBA00023136"/>
    </source>
</evidence>
<dbReference type="InterPro" id="IPR019823">
    <property type="entry name" value="Mechanosensitive_channel_CS"/>
</dbReference>
<dbReference type="PANTHER" id="PTHR30266:SF2">
    <property type="entry name" value="LARGE-CONDUCTANCE MECHANOSENSITIVE CHANNEL"/>
    <property type="match status" value="1"/>
</dbReference>
<dbReference type="AlphaFoldDB" id="A0A6J7IZA3"/>
<dbReference type="EMBL" id="CAFBMX010000007">
    <property type="protein sequence ID" value="CAB4935582.1"/>
    <property type="molecule type" value="Genomic_DNA"/>
</dbReference>
<dbReference type="GO" id="GO:0005886">
    <property type="term" value="C:plasma membrane"/>
    <property type="evidence" value="ECO:0007669"/>
    <property type="project" value="UniProtKB-SubCell"/>
</dbReference>
<keyword evidence="7" id="KW-0406">Ion transport</keyword>
<dbReference type="PANTHER" id="PTHR30266">
    <property type="entry name" value="MECHANOSENSITIVE CHANNEL MSCL"/>
    <property type="match status" value="1"/>
</dbReference>
<protein>
    <submittedName>
        <fullName evidence="11">Unannotated protein</fullName>
    </submittedName>
</protein>
<dbReference type="InterPro" id="IPR001185">
    <property type="entry name" value="MS_channel"/>
</dbReference>
<keyword evidence="6 10" id="KW-1133">Transmembrane helix</keyword>
<keyword evidence="4" id="KW-1003">Cell membrane</keyword>
<evidence type="ECO:0000313" key="11">
    <source>
        <dbReference type="EMBL" id="CAB4935582.1"/>
    </source>
</evidence>
<reference evidence="11" key="1">
    <citation type="submission" date="2020-05" db="EMBL/GenBank/DDBJ databases">
        <authorList>
            <person name="Chiriac C."/>
            <person name="Salcher M."/>
            <person name="Ghai R."/>
            <person name="Kavagutti S V."/>
        </authorList>
    </citation>
    <scope>NUCLEOTIDE SEQUENCE</scope>
</reference>
<dbReference type="GO" id="GO:0008381">
    <property type="term" value="F:mechanosensitive monoatomic ion channel activity"/>
    <property type="evidence" value="ECO:0007669"/>
    <property type="project" value="InterPro"/>
</dbReference>
<keyword evidence="5 10" id="KW-0812">Transmembrane</keyword>
<gene>
    <name evidence="11" type="ORF">UFOPK3674_01449</name>
</gene>